<dbReference type="KEGG" id="pco:PHACADRAFT_60382"/>
<sequence>LGRWQYDVTLAEDEPDERATTIASELPTEAFLNVLNGETDRVVVHHGEEGAIELCARLDIGKSGHHRGTMSDLCIFGWSMRLQEHPYIRFYRFDISQL</sequence>
<evidence type="ECO:0000313" key="2">
    <source>
        <dbReference type="Proteomes" id="UP000008370"/>
    </source>
</evidence>
<organism evidence="1 2">
    <name type="scientific">Phanerochaete carnosa (strain HHB-10118-sp)</name>
    <name type="common">White-rot fungus</name>
    <name type="synonym">Peniophora carnosa</name>
    <dbReference type="NCBI Taxonomy" id="650164"/>
    <lineage>
        <taxon>Eukaryota</taxon>
        <taxon>Fungi</taxon>
        <taxon>Dikarya</taxon>
        <taxon>Basidiomycota</taxon>
        <taxon>Agaricomycotina</taxon>
        <taxon>Agaricomycetes</taxon>
        <taxon>Polyporales</taxon>
        <taxon>Phanerochaetaceae</taxon>
        <taxon>Phanerochaete</taxon>
    </lineage>
</organism>
<evidence type="ECO:0000313" key="1">
    <source>
        <dbReference type="EMBL" id="EKM55706.1"/>
    </source>
</evidence>
<dbReference type="Proteomes" id="UP000008370">
    <property type="component" value="Unassembled WGS sequence"/>
</dbReference>
<dbReference type="RefSeq" id="XP_007396025.1">
    <property type="nucleotide sequence ID" value="XM_007395963.1"/>
</dbReference>
<dbReference type="AlphaFoldDB" id="K5UZU2"/>
<dbReference type="InParanoid" id="K5UZU2"/>
<reference evidence="1 2" key="1">
    <citation type="journal article" date="2012" name="BMC Genomics">
        <title>Comparative genomics of the white-rot fungi, Phanerochaete carnosa and P. chrysosporium, to elucidate the genetic basis of the distinct wood types they colonize.</title>
        <authorList>
            <person name="Suzuki H."/>
            <person name="MacDonald J."/>
            <person name="Syed K."/>
            <person name="Salamov A."/>
            <person name="Hori C."/>
            <person name="Aerts A."/>
            <person name="Henrissat B."/>
            <person name="Wiebenga A."/>
            <person name="vanKuyk P.A."/>
            <person name="Barry K."/>
            <person name="Lindquist E."/>
            <person name="LaButti K."/>
            <person name="Lapidus A."/>
            <person name="Lucas S."/>
            <person name="Coutinho P."/>
            <person name="Gong Y."/>
            <person name="Samejima M."/>
            <person name="Mahadevan R."/>
            <person name="Abou-Zaid M."/>
            <person name="de Vries R.P."/>
            <person name="Igarashi K."/>
            <person name="Yadav J.S."/>
            <person name="Grigoriev I.V."/>
            <person name="Master E.R."/>
        </authorList>
    </citation>
    <scope>NUCLEOTIDE SEQUENCE [LARGE SCALE GENOMIC DNA]</scope>
    <source>
        <strain evidence="1 2">HHB-10118-sp</strain>
    </source>
</reference>
<dbReference type="HOGENOM" id="CLU_2339233_0_0_1"/>
<gene>
    <name evidence="1" type="ORF">PHACADRAFT_60382</name>
</gene>
<accession>K5UZU2</accession>
<keyword evidence="2" id="KW-1185">Reference proteome</keyword>
<dbReference type="EMBL" id="JH930472">
    <property type="protein sequence ID" value="EKM55706.1"/>
    <property type="molecule type" value="Genomic_DNA"/>
</dbReference>
<dbReference type="GeneID" id="18920148"/>
<proteinExistence type="predicted"/>
<dbReference type="OrthoDB" id="2817598at2759"/>
<feature type="non-terminal residue" evidence="1">
    <location>
        <position position="1"/>
    </location>
</feature>
<feature type="non-terminal residue" evidence="1">
    <location>
        <position position="98"/>
    </location>
</feature>
<protein>
    <submittedName>
        <fullName evidence="1">Uncharacterized protein</fullName>
    </submittedName>
</protein>
<name>K5UZU2_PHACS</name>